<dbReference type="EMBL" id="CM055108">
    <property type="protein sequence ID" value="KAJ7526020.1"/>
    <property type="molecule type" value="Genomic_DNA"/>
</dbReference>
<gene>
    <name evidence="1" type="ORF">O6H91_17G078100</name>
</gene>
<name>A0ACC2B8D4_DIPCM</name>
<organism evidence="1 2">
    <name type="scientific">Diphasiastrum complanatum</name>
    <name type="common">Issler's clubmoss</name>
    <name type="synonym">Lycopodium complanatum</name>
    <dbReference type="NCBI Taxonomy" id="34168"/>
    <lineage>
        <taxon>Eukaryota</taxon>
        <taxon>Viridiplantae</taxon>
        <taxon>Streptophyta</taxon>
        <taxon>Embryophyta</taxon>
        <taxon>Tracheophyta</taxon>
        <taxon>Lycopodiopsida</taxon>
        <taxon>Lycopodiales</taxon>
        <taxon>Lycopodiaceae</taxon>
        <taxon>Lycopodioideae</taxon>
        <taxon>Diphasiastrum</taxon>
    </lineage>
</organism>
<evidence type="ECO:0000313" key="2">
    <source>
        <dbReference type="Proteomes" id="UP001162992"/>
    </source>
</evidence>
<dbReference type="Proteomes" id="UP001162992">
    <property type="component" value="Chromosome 17"/>
</dbReference>
<protein>
    <submittedName>
        <fullName evidence="1">Uncharacterized protein</fullName>
    </submittedName>
</protein>
<evidence type="ECO:0000313" key="1">
    <source>
        <dbReference type="EMBL" id="KAJ7526020.1"/>
    </source>
</evidence>
<proteinExistence type="predicted"/>
<sequence length="177" mass="20393">MYSGRRKVFASKGKRPIEDVASSSQDTNAPDVLGAGLGIGALNSQQDLIRERIQNERLVSSKTMELHIKQLERPLIDPVTGTRPLEVREPHDLHVHNLKSKMKIHPLANVLTFIVMVDPVQCSRKASFKNIMINEYRYYVIGECHSAEARRQFVMEYLDCPYFKKSNVKFMRRRPSH</sequence>
<reference evidence="2" key="1">
    <citation type="journal article" date="2024" name="Proc. Natl. Acad. Sci. U.S.A.">
        <title>Extraordinary preservation of gene collinearity over three hundred million years revealed in homosporous lycophytes.</title>
        <authorList>
            <person name="Li C."/>
            <person name="Wickell D."/>
            <person name="Kuo L.Y."/>
            <person name="Chen X."/>
            <person name="Nie B."/>
            <person name="Liao X."/>
            <person name="Peng D."/>
            <person name="Ji J."/>
            <person name="Jenkins J."/>
            <person name="Williams M."/>
            <person name="Shu S."/>
            <person name="Plott C."/>
            <person name="Barry K."/>
            <person name="Rajasekar S."/>
            <person name="Grimwood J."/>
            <person name="Han X."/>
            <person name="Sun S."/>
            <person name="Hou Z."/>
            <person name="He W."/>
            <person name="Dai G."/>
            <person name="Sun C."/>
            <person name="Schmutz J."/>
            <person name="Leebens-Mack J.H."/>
            <person name="Li F.W."/>
            <person name="Wang L."/>
        </authorList>
    </citation>
    <scope>NUCLEOTIDE SEQUENCE [LARGE SCALE GENOMIC DNA]</scope>
    <source>
        <strain evidence="2">cv. PW_Plant_1</strain>
    </source>
</reference>
<accession>A0ACC2B8D4</accession>
<keyword evidence="2" id="KW-1185">Reference proteome</keyword>
<comment type="caution">
    <text evidence="1">The sequence shown here is derived from an EMBL/GenBank/DDBJ whole genome shotgun (WGS) entry which is preliminary data.</text>
</comment>